<proteinExistence type="predicted"/>
<dbReference type="InterPro" id="IPR008884">
    <property type="entry name" value="TylF_MeTrfase"/>
</dbReference>
<evidence type="ECO:0000313" key="1">
    <source>
        <dbReference type="EMBL" id="CDM95584.1"/>
    </source>
</evidence>
<accession>A0A9P1KG11</accession>
<dbReference type="InterPro" id="IPR029044">
    <property type="entry name" value="Nucleotide-diphossugar_trans"/>
</dbReference>
<dbReference type="SUPFAM" id="SSF53448">
    <property type="entry name" value="Nucleotide-diphospho-sugar transferases"/>
    <property type="match status" value="1"/>
</dbReference>
<dbReference type="Pfam" id="PF14559">
    <property type="entry name" value="TPR_19"/>
    <property type="match status" value="1"/>
</dbReference>
<dbReference type="SUPFAM" id="SSF48452">
    <property type="entry name" value="TPR-like"/>
    <property type="match status" value="1"/>
</dbReference>
<dbReference type="PANTHER" id="PTHR40036">
    <property type="entry name" value="MACROCIN O-METHYLTRANSFERASE"/>
    <property type="match status" value="1"/>
</dbReference>
<keyword evidence="1" id="KW-0808">Transferase</keyword>
<protein>
    <submittedName>
        <fullName evidence="1">Multifunctional protein glycosyl transferase, tetratricopeptide domains and SAM methyltransferase domains</fullName>
    </submittedName>
</protein>
<dbReference type="AlphaFoldDB" id="A0A9P1KG11"/>
<dbReference type="Gene3D" id="1.25.40.10">
    <property type="entry name" value="Tetratricopeptide repeat domain"/>
    <property type="match status" value="1"/>
</dbReference>
<dbReference type="InterPro" id="IPR029063">
    <property type="entry name" value="SAM-dependent_MTases_sf"/>
</dbReference>
<keyword evidence="2" id="KW-1185">Reference proteome</keyword>
<keyword evidence="1" id="KW-0489">Methyltransferase</keyword>
<dbReference type="EMBL" id="FO818640">
    <property type="protein sequence ID" value="CDM95584.1"/>
    <property type="molecule type" value="Genomic_DNA"/>
</dbReference>
<gene>
    <name evidence="1" type="ORF">ARTHRO_30854</name>
</gene>
<reference evidence="1 2" key="1">
    <citation type="submission" date="2014-02" db="EMBL/GenBank/DDBJ databases">
        <authorList>
            <person name="Genoscope - CEA"/>
        </authorList>
    </citation>
    <scope>NUCLEOTIDE SEQUENCE [LARGE SCALE GENOMIC DNA]</scope>
    <source>
        <strain evidence="1 2">PCC 8005</strain>
    </source>
</reference>
<dbReference type="PANTHER" id="PTHR40036:SF1">
    <property type="entry name" value="MACROCIN O-METHYLTRANSFERASE"/>
    <property type="match status" value="1"/>
</dbReference>
<dbReference type="GO" id="GO:0008168">
    <property type="term" value="F:methyltransferase activity"/>
    <property type="evidence" value="ECO:0007669"/>
    <property type="project" value="UniProtKB-KW"/>
</dbReference>
<sequence>MNYSEESKMSEDRVLGELEKAQELFKQGKFKEAAQLYKELITNHSDLLKSGMGINLAHSIILSVDWSEVSKNLPSGINYLESSGWLKSLATGVPINFDSQPIPWYTYPAIEFIENKISSDFKVFEYGSGQSTLWWAERVLKVISVESDRNWFSYIQEKMPKNVELSLSAQEEEYAAEISRYSNNYFDVIIIDGKNRNKCVELSLSKLKDTGFIIFDNTDDYSYDRGIEFLAFNGYKRIDFYGTIAGYTYKNCTSVFFKDTQLLERGELPSEKESCLGPACFQVTHPRPKNNYTSMDKKWQLNRPVCLILFNRPETTEKVFEAIREVKPPKLFVIADGPRPEKTGEAEKCAAARAIINRVDWDCEVFTNYSTVNLGVRKRISSGLTWLFNNVEEAIVLEDDCLPHPTFFRFCQELLERYRDDERVMFISGDNFQFGQNQTEYSYYFSYYAHCWGWASWRRAWQKYDSEMSLWPQVKNADLLSNILQDNDAQRFWSNIFQQVYEGFNTWDYVWQFTCLVNNGLSILPNANLVSNIGFTSDASHTRDVGSKLANMPTEAMNFPLKHPPFIIRNTKADNFTEKTIFGGKASQQKPQESKEILIEEAVKELNANNNQQALMLFEEAIVSFPDRLYINYGKAVALAKLGQPNQAVGILERLLAVIPDHRKAKLLLQEIRPGKVGDLMQQAVQAINNDEVVLAFNLLNQAKSLKQPTVGLDYLRATCFIKMNQPAAAWQSLYEELRYFPNNTEAQNLRNQIQEQYPQILSSRVGDTEFQELLGLIRPYTMLSEARLYSLFCLTKRVCLENIPGNFAECGVAAGGSTALMAAVIKRYTKQPRWLYAFDSFEGMPSPTAEDKSYGVSAELTGWGTGTCAAPEASTREICSKLGVGNLVQTVKGYFQDTLPIMRNRVGMLALLHMDGDWYESTKAILHNLYDRVSDNGFIQVDDYGHWEGCRQAFHEFESDRQLKFNINPIDGTGVWFQCPNKYPVNPVFQPLLVEEFKEDDPVVYGIQSQMSRNERFQLYYSLRQLLPETSSPLRFIEIGSFAGSSLFLNYRALKRSHTEIQGFAIEPGLHPQLQQVLQQLQNEVTHLRMFSHQAVDQLRQLCEIDGNFPPFIFVDGDHTYEGVRQDIANYFTILAPGGIMVFHDYLPPLNEENREAILFHHGGKEPGIRQACQELMEDEYGCEKIEIPLLYPTDPTQSQAYLPIIPRVFSTVKVYRKPYN</sequence>
<evidence type="ECO:0000313" key="2">
    <source>
        <dbReference type="Proteomes" id="UP000032946"/>
    </source>
</evidence>
<dbReference type="SUPFAM" id="SSF53335">
    <property type="entry name" value="S-adenosyl-L-methionine-dependent methyltransferases"/>
    <property type="match status" value="3"/>
</dbReference>
<dbReference type="Gene3D" id="3.40.50.150">
    <property type="entry name" value="Vaccinia Virus protein VP39"/>
    <property type="match status" value="3"/>
</dbReference>
<dbReference type="RefSeq" id="WP_008051347.1">
    <property type="nucleotide sequence ID" value="NZ_FO818640.1"/>
</dbReference>
<dbReference type="InterPro" id="IPR011990">
    <property type="entry name" value="TPR-like_helical_dom_sf"/>
</dbReference>
<name>A0A9P1KG11_9CYAN</name>
<dbReference type="Proteomes" id="UP000032946">
    <property type="component" value="Chromosome"/>
</dbReference>
<dbReference type="Pfam" id="PF13578">
    <property type="entry name" value="Methyltransf_24"/>
    <property type="match status" value="1"/>
</dbReference>
<dbReference type="GO" id="GO:0032259">
    <property type="term" value="P:methylation"/>
    <property type="evidence" value="ECO:0007669"/>
    <property type="project" value="UniProtKB-KW"/>
</dbReference>
<dbReference type="Gene3D" id="3.90.550.10">
    <property type="entry name" value="Spore Coat Polysaccharide Biosynthesis Protein SpsA, Chain A"/>
    <property type="match status" value="1"/>
</dbReference>
<dbReference type="Pfam" id="PF05711">
    <property type="entry name" value="TylF"/>
    <property type="match status" value="1"/>
</dbReference>
<organism evidence="1 2">
    <name type="scientific">Limnospira indica PCC 8005</name>
    <dbReference type="NCBI Taxonomy" id="376219"/>
    <lineage>
        <taxon>Bacteria</taxon>
        <taxon>Bacillati</taxon>
        <taxon>Cyanobacteriota</taxon>
        <taxon>Cyanophyceae</taxon>
        <taxon>Oscillatoriophycideae</taxon>
        <taxon>Oscillatoriales</taxon>
        <taxon>Sirenicapillariaceae</taxon>
        <taxon>Limnospira</taxon>
    </lineage>
</organism>